<evidence type="ECO:0000256" key="1">
    <source>
        <dbReference type="ARBA" id="ARBA00001933"/>
    </source>
</evidence>
<keyword evidence="3 4" id="KW-0663">Pyridoxal phosphate</keyword>
<dbReference type="InterPro" id="IPR005814">
    <property type="entry name" value="Aminotrans_3"/>
</dbReference>
<organism evidence="5 6">
    <name type="scientific">Bradyrhizobium brasilense</name>
    <dbReference type="NCBI Taxonomy" id="1419277"/>
    <lineage>
        <taxon>Bacteria</taxon>
        <taxon>Pseudomonadati</taxon>
        <taxon>Pseudomonadota</taxon>
        <taxon>Alphaproteobacteria</taxon>
        <taxon>Hyphomicrobiales</taxon>
        <taxon>Nitrobacteraceae</taxon>
        <taxon>Bradyrhizobium</taxon>
    </lineage>
</organism>
<dbReference type="Gene3D" id="3.40.640.10">
    <property type="entry name" value="Type I PLP-dependent aspartate aminotransferase-like (Major domain)"/>
    <property type="match status" value="1"/>
</dbReference>
<dbReference type="InterPro" id="IPR015421">
    <property type="entry name" value="PyrdxlP-dep_Trfase_major"/>
</dbReference>
<dbReference type="GO" id="GO:0030170">
    <property type="term" value="F:pyridoxal phosphate binding"/>
    <property type="evidence" value="ECO:0007669"/>
    <property type="project" value="InterPro"/>
</dbReference>
<proteinExistence type="inferred from homology"/>
<sequence length="447" mass="48236">MQQEKGILALNAFDQSRVSSIDPALGEAVQRRLRSFGKASVLFYQEPIRMARAEGVYMFDVDGRRYLDLYNNVPSVGHSHPRVVEAISRQAGLLSTHTRYLNDVVDGYAERLLATFPRGIDHLVLTCTGSEANDLALRVAKVTTGRMGFIITETAYHGNSAAVTDVSPSSRPGQPLPPHVRAVPAPEMYRNPVGDPGQRFADSVAAAITDLERSGFGFAALLVDTIFSSDGIYADPAGFLAPTVKLVHERQGLFIADEVQPGFGRTGAAMWGFARHGVVPDIVTMGKPMGNGFPMGGVAMRAALLDRFAAEVKYFNTFGGNPVAAAAGLAVLNVIEDEGLMQNAREVSRHLMDGLHEIGNRHMTIGDVRGAGLFIGLELVRDRDSKEPAPELASLLINRLRRRGILIGAAGPFGSTLKIRPPLCFGKDHADMFITACDEELREVAAS</sequence>
<dbReference type="InterPro" id="IPR015422">
    <property type="entry name" value="PyrdxlP-dep_Trfase_small"/>
</dbReference>
<evidence type="ECO:0000256" key="3">
    <source>
        <dbReference type="ARBA" id="ARBA00022898"/>
    </source>
</evidence>
<dbReference type="Gene3D" id="3.90.1150.10">
    <property type="entry name" value="Aspartate Aminotransferase, domain 1"/>
    <property type="match status" value="1"/>
</dbReference>
<comment type="similarity">
    <text evidence="2 4">Belongs to the class-III pyridoxal-phosphate-dependent aminotransferase family.</text>
</comment>
<dbReference type="SUPFAM" id="SSF53383">
    <property type="entry name" value="PLP-dependent transferases"/>
    <property type="match status" value="1"/>
</dbReference>
<dbReference type="PIRSF" id="PIRSF000521">
    <property type="entry name" value="Transaminase_4ab_Lys_Orn"/>
    <property type="match status" value="1"/>
</dbReference>
<dbReference type="InterPro" id="IPR015424">
    <property type="entry name" value="PyrdxlP-dep_Trfase"/>
</dbReference>
<dbReference type="AlphaFoldDB" id="A0A1G6V2D9"/>
<evidence type="ECO:0000313" key="6">
    <source>
        <dbReference type="Proteomes" id="UP000199245"/>
    </source>
</evidence>
<comment type="cofactor">
    <cofactor evidence="1">
        <name>pyridoxal 5'-phosphate</name>
        <dbReference type="ChEBI" id="CHEBI:597326"/>
    </cofactor>
</comment>
<dbReference type="Proteomes" id="UP000199245">
    <property type="component" value="Unassembled WGS sequence"/>
</dbReference>
<evidence type="ECO:0000313" key="5">
    <source>
        <dbReference type="EMBL" id="SDD47651.1"/>
    </source>
</evidence>
<dbReference type="CDD" id="cd00610">
    <property type="entry name" value="OAT_like"/>
    <property type="match status" value="1"/>
</dbReference>
<dbReference type="EMBL" id="FMZW01000011">
    <property type="protein sequence ID" value="SDD47651.1"/>
    <property type="molecule type" value="Genomic_DNA"/>
</dbReference>
<dbReference type="InterPro" id="IPR049704">
    <property type="entry name" value="Aminotrans_3_PPA_site"/>
</dbReference>
<dbReference type="PANTHER" id="PTHR45688">
    <property type="match status" value="1"/>
</dbReference>
<keyword evidence="5" id="KW-0808">Transferase</keyword>
<dbReference type="PANTHER" id="PTHR45688:SF13">
    <property type="entry name" value="ALANINE--GLYOXYLATE AMINOTRANSFERASE 2-LIKE"/>
    <property type="match status" value="1"/>
</dbReference>
<reference evidence="5 6" key="1">
    <citation type="submission" date="2016-10" db="EMBL/GenBank/DDBJ databases">
        <authorList>
            <person name="de Groot N.N."/>
        </authorList>
    </citation>
    <scope>NUCLEOTIDE SEQUENCE [LARGE SCALE GENOMIC DNA]</scope>
    <source>
        <strain evidence="5 6">R5</strain>
    </source>
</reference>
<accession>A0A1G6V2D9</accession>
<keyword evidence="5" id="KW-0032">Aminotransferase</keyword>
<dbReference type="PROSITE" id="PS00600">
    <property type="entry name" value="AA_TRANSFER_CLASS_3"/>
    <property type="match status" value="1"/>
</dbReference>
<dbReference type="GO" id="GO:0008483">
    <property type="term" value="F:transaminase activity"/>
    <property type="evidence" value="ECO:0007669"/>
    <property type="project" value="UniProtKB-KW"/>
</dbReference>
<dbReference type="Pfam" id="PF00202">
    <property type="entry name" value="Aminotran_3"/>
    <property type="match status" value="1"/>
</dbReference>
<dbReference type="RefSeq" id="WP_092083086.1">
    <property type="nucleotide sequence ID" value="NZ_FMZW01000011.1"/>
</dbReference>
<evidence type="ECO:0000256" key="4">
    <source>
        <dbReference type="RuleBase" id="RU003560"/>
    </source>
</evidence>
<evidence type="ECO:0000256" key="2">
    <source>
        <dbReference type="ARBA" id="ARBA00008954"/>
    </source>
</evidence>
<name>A0A1G6V2D9_9BRAD</name>
<gene>
    <name evidence="5" type="ORF">SAMN05216337_1011163</name>
</gene>
<protein>
    <submittedName>
        <fullName evidence="5">4-aminobutyrate aminotransferase</fullName>
    </submittedName>
</protein>